<protein>
    <submittedName>
        <fullName evidence="3">GCN5 family acetyltransferase</fullName>
    </submittedName>
</protein>
<proteinExistence type="predicted"/>
<evidence type="ECO:0000313" key="4">
    <source>
        <dbReference type="Proteomes" id="UP000032503"/>
    </source>
</evidence>
<evidence type="ECO:0000259" key="2">
    <source>
        <dbReference type="PROSITE" id="PS51186"/>
    </source>
</evidence>
<reference evidence="3 4" key="1">
    <citation type="journal article" date="2001" name="Int. J. Syst. Evol. Microbiol.">
        <title>Agreia bicolorata gen. nov., sp. nov., to accommodate actinobacteria isolated from narrow reed grass infected by the nematode Heteroanguina graminophila.</title>
        <authorList>
            <person name="Evtushenko L.I."/>
            <person name="Dorofeeva L.V."/>
            <person name="Dobrovolskaya T.G."/>
            <person name="Streshinskaya G.M."/>
            <person name="Subbotin S.A."/>
            <person name="Tiedje J.M."/>
        </authorList>
    </citation>
    <scope>NUCLEOTIDE SEQUENCE [LARGE SCALE GENOMIC DNA]</scope>
    <source>
        <strain evidence="3 4">VKM Ac-1804</strain>
    </source>
</reference>
<dbReference type="Gene3D" id="3.40.630.30">
    <property type="match status" value="1"/>
</dbReference>
<evidence type="ECO:0000313" key="3">
    <source>
        <dbReference type="EMBL" id="KJC65072.1"/>
    </source>
</evidence>
<keyword evidence="1" id="KW-0808">Transferase</keyword>
<dbReference type="PANTHER" id="PTHR13947:SF37">
    <property type="entry name" value="LD18367P"/>
    <property type="match status" value="1"/>
</dbReference>
<feature type="domain" description="N-acetyltransferase" evidence="2">
    <location>
        <begin position="1"/>
        <end position="150"/>
    </location>
</feature>
<keyword evidence="4" id="KW-1185">Reference proteome</keyword>
<comment type="caution">
    <text evidence="3">The sequence shown here is derived from an EMBL/GenBank/DDBJ whole genome shotgun (WGS) entry which is preliminary data.</text>
</comment>
<dbReference type="RefSeq" id="WP_044439924.1">
    <property type="nucleotide sequence ID" value="NZ_JYFC01000002.1"/>
</dbReference>
<organism evidence="3 4">
    <name type="scientific">Agreia bicolorata</name>
    <dbReference type="NCBI Taxonomy" id="110935"/>
    <lineage>
        <taxon>Bacteria</taxon>
        <taxon>Bacillati</taxon>
        <taxon>Actinomycetota</taxon>
        <taxon>Actinomycetes</taxon>
        <taxon>Micrococcales</taxon>
        <taxon>Microbacteriaceae</taxon>
        <taxon>Agreia</taxon>
    </lineage>
</organism>
<dbReference type="CDD" id="cd04301">
    <property type="entry name" value="NAT_SF"/>
    <property type="match status" value="1"/>
</dbReference>
<dbReference type="PANTHER" id="PTHR13947">
    <property type="entry name" value="GNAT FAMILY N-ACETYLTRANSFERASE"/>
    <property type="match status" value="1"/>
</dbReference>
<dbReference type="InterPro" id="IPR000182">
    <property type="entry name" value="GNAT_dom"/>
</dbReference>
<evidence type="ECO:0000256" key="1">
    <source>
        <dbReference type="ARBA" id="ARBA00022679"/>
    </source>
</evidence>
<name>A0ABR5CHH5_9MICO</name>
<dbReference type="Proteomes" id="UP000032503">
    <property type="component" value="Unassembled WGS sequence"/>
</dbReference>
<dbReference type="InterPro" id="IPR016181">
    <property type="entry name" value="Acyl_CoA_acyltransferase"/>
</dbReference>
<sequence length="150" mass="16344">MPVVSLESPRRDDVLSLLQQADDFALALYPAENYHRLDIDDLERADVGFYVAREDGEALGTVAIVDRGDGSAELKRMFVTASARGLGVGRALINTVEEHARNQGVTVIRLETGVPQTAAIALYEKSGYRPIPAFGPYIGDPTSYCMEKSL</sequence>
<dbReference type="PROSITE" id="PS51186">
    <property type="entry name" value="GNAT"/>
    <property type="match status" value="1"/>
</dbReference>
<dbReference type="SUPFAM" id="SSF55729">
    <property type="entry name" value="Acyl-CoA N-acyltransferases (Nat)"/>
    <property type="match status" value="1"/>
</dbReference>
<dbReference type="InterPro" id="IPR050769">
    <property type="entry name" value="NAT_camello-type"/>
</dbReference>
<dbReference type="EMBL" id="JYFC01000002">
    <property type="protein sequence ID" value="KJC65072.1"/>
    <property type="molecule type" value="Genomic_DNA"/>
</dbReference>
<gene>
    <name evidence="3" type="ORF">TZ00_05800</name>
</gene>
<accession>A0ABR5CHH5</accession>
<dbReference type="Pfam" id="PF00583">
    <property type="entry name" value="Acetyltransf_1"/>
    <property type="match status" value="1"/>
</dbReference>